<proteinExistence type="predicted"/>
<dbReference type="EMBL" id="WOFH01000009">
    <property type="protein sequence ID" value="MUN39946.1"/>
    <property type="molecule type" value="Genomic_DNA"/>
</dbReference>
<dbReference type="AlphaFoldDB" id="A0A7K1L6N9"/>
<organism evidence="3 4">
    <name type="scientific">Actinomadura litoris</name>
    <dbReference type="NCBI Taxonomy" id="2678616"/>
    <lineage>
        <taxon>Bacteria</taxon>
        <taxon>Bacillati</taxon>
        <taxon>Actinomycetota</taxon>
        <taxon>Actinomycetes</taxon>
        <taxon>Streptosporangiales</taxon>
        <taxon>Thermomonosporaceae</taxon>
        <taxon>Actinomadura</taxon>
    </lineage>
</organism>
<feature type="chain" id="PRO_5039731451" evidence="1">
    <location>
        <begin position="28"/>
        <end position="182"/>
    </location>
</feature>
<dbReference type="Proteomes" id="UP000432015">
    <property type="component" value="Unassembled WGS sequence"/>
</dbReference>
<feature type="signal peptide" evidence="1">
    <location>
        <begin position="1"/>
        <end position="27"/>
    </location>
</feature>
<name>A0A7K1L6N9_9ACTN</name>
<evidence type="ECO:0000313" key="4">
    <source>
        <dbReference type="Proteomes" id="UP000432015"/>
    </source>
</evidence>
<evidence type="ECO:0000313" key="3">
    <source>
        <dbReference type="EMBL" id="MUN39946.1"/>
    </source>
</evidence>
<reference evidence="3 4" key="1">
    <citation type="submission" date="2019-11" db="EMBL/GenBank/DDBJ databases">
        <authorList>
            <person name="Cao P."/>
        </authorList>
    </citation>
    <scope>NUCLEOTIDE SEQUENCE [LARGE SCALE GENOMIC DNA]</scope>
    <source>
        <strain evidence="3 4">NEAU-AAG5</strain>
    </source>
</reference>
<gene>
    <name evidence="3" type="ORF">GNZ18_25605</name>
</gene>
<keyword evidence="1" id="KW-0732">Signal</keyword>
<dbReference type="Pfam" id="PF14016">
    <property type="entry name" value="DUF4232"/>
    <property type="match status" value="1"/>
</dbReference>
<accession>A0A7K1L6N9</accession>
<sequence>MKRIIWGTIATAATATALTGFAATANAGQTTTGQAATGQATTGRAAPHCTTSKLKASLSDFDAGAGQRYLTLALTNISKSACTTGGWSGLGQADAKGAIPTTTVREGKAHTITIPAGHSAYEVLHWAAVPADDETGDPCEPVPTTLRVIPPNETTRLTAPWNYGAVCQHGSIRLTPLTLTHP</sequence>
<evidence type="ECO:0000259" key="2">
    <source>
        <dbReference type="Pfam" id="PF14016"/>
    </source>
</evidence>
<dbReference type="RefSeq" id="WP_156219068.1">
    <property type="nucleotide sequence ID" value="NZ_WOFH01000009.1"/>
</dbReference>
<comment type="caution">
    <text evidence="3">The sequence shown here is derived from an EMBL/GenBank/DDBJ whole genome shotgun (WGS) entry which is preliminary data.</text>
</comment>
<protein>
    <submittedName>
        <fullName evidence="3">DUF4232 domain-containing protein</fullName>
    </submittedName>
</protein>
<feature type="domain" description="DUF4232" evidence="2">
    <location>
        <begin position="49"/>
        <end position="177"/>
    </location>
</feature>
<keyword evidence="4" id="KW-1185">Reference proteome</keyword>
<dbReference type="InterPro" id="IPR025326">
    <property type="entry name" value="DUF4232"/>
</dbReference>
<evidence type="ECO:0000256" key="1">
    <source>
        <dbReference type="SAM" id="SignalP"/>
    </source>
</evidence>